<protein>
    <submittedName>
        <fullName evidence="1">Uncharacterized protein</fullName>
    </submittedName>
</protein>
<gene>
    <name evidence="1" type="ordered locus">Slip_1355</name>
</gene>
<dbReference type="Proteomes" id="UP000000378">
    <property type="component" value="Chromosome"/>
</dbReference>
<accession>D7CN33</accession>
<dbReference type="EMBL" id="CP002048">
    <property type="protein sequence ID" value="ADI02118.1"/>
    <property type="molecule type" value="Genomic_DNA"/>
</dbReference>
<keyword evidence="2" id="KW-1185">Reference proteome</keyword>
<reference evidence="2" key="1">
    <citation type="journal article" date="2010" name="Stand. Genomic Sci.">
        <title>Complete genome sequence of Syntrophothermus lipocalidus type strain (TGB-C1T).</title>
        <authorList>
            <consortium name="US DOE Joint Genome Institute (JGI-PGF)"/>
            <person name="Djao O."/>
            <person name="Zhang X."/>
            <person name="Lucas S."/>
            <person name="Lapidus A."/>
            <person name="Glavina Del Rio T."/>
            <person name="Nolan M."/>
            <person name="Tice H."/>
            <person name="Cheng J."/>
            <person name="Han C."/>
            <person name="Tapia R."/>
            <person name="Goodwin L."/>
            <person name="Pitluck S."/>
            <person name="Liolios K."/>
            <person name="Ivanova N."/>
            <person name="Mavromatis K."/>
            <person name="Mikhailova N."/>
            <person name="Ovchinnikova G."/>
            <person name="Pati A."/>
            <person name="Brambilla E."/>
            <person name="Chen A."/>
            <person name="Palaniappan K."/>
            <person name="Land M."/>
            <person name="Hauser L."/>
            <person name="Chang Y."/>
            <person name="Jeffries C."/>
            <person name="Rohde M."/>
            <person name="Sikorski J."/>
            <person name="Spring S."/>
            <person name="Goker M."/>
            <person name="Detter J."/>
            <person name="Woyke T."/>
            <person name="Bristow J."/>
            <person name="Eisen J."/>
            <person name="Markowitz V."/>
            <person name="Hugenholtz P."/>
            <person name="Kyrpides N."/>
            <person name="Klenk H."/>
        </authorList>
    </citation>
    <scope>NUCLEOTIDE SEQUENCE [LARGE SCALE GENOMIC DNA]</scope>
    <source>
        <strain evidence="2">DSM 12680 / TGB-C1</strain>
    </source>
</reference>
<evidence type="ECO:0000313" key="1">
    <source>
        <dbReference type="EMBL" id="ADI02118.1"/>
    </source>
</evidence>
<sequence>MPEYIFRFYPLQPWFFGGERGFRYGPDAVDYPGNLNYFVKSNLIPQQTTLLGVVKYILLKSQGVEVKTDWRYSDEEWEKISSIAGSGMINAEEEGESRFFGAVEEISPLLLNMDDVYWLPVPLDHLGENDTKYTPMSYVCLDSKIARGNFGSIGFLKEYNAKKGLFHGWMNVSTGELLSDDKIFVQCTRVGIEIPEQLKKVTGQQEEKKFYKQTYISFRKQNSWGTQGGCREVGSDHNFRRDEGGFPDRFAVFVKLRDGIEINCKGGSANFEVMLGGRGGLFAVEVTEDKECCYPEIEREYYARVLDASDQSRIVLISDTLVSNEVLNQIAEYAVYETVDFRPFSIDISQAQSRVKAGKAVKSLWDRSTVAYRLLKRGTVIYPKEGVSGKELDNCVMQRLGYNRKIVIGGERGYA</sequence>
<dbReference type="HOGENOM" id="CLU_757921_0_0_9"/>
<organism evidence="1 2">
    <name type="scientific">Syntrophothermus lipocalidus (strain DSM 12680 / TGB-C1)</name>
    <dbReference type="NCBI Taxonomy" id="643648"/>
    <lineage>
        <taxon>Bacteria</taxon>
        <taxon>Bacillati</taxon>
        <taxon>Bacillota</taxon>
        <taxon>Clostridia</taxon>
        <taxon>Eubacteriales</taxon>
        <taxon>Syntrophomonadaceae</taxon>
        <taxon>Syntrophothermus</taxon>
    </lineage>
</organism>
<evidence type="ECO:0000313" key="2">
    <source>
        <dbReference type="Proteomes" id="UP000000378"/>
    </source>
</evidence>
<name>D7CN33_SYNLT</name>
<dbReference type="STRING" id="643648.Slip_1355"/>
<dbReference type="RefSeq" id="WP_013175520.1">
    <property type="nucleotide sequence ID" value="NC_014220.1"/>
</dbReference>
<reference evidence="1 2" key="2">
    <citation type="journal article" date="2010" name="Stand. Genomic Sci.">
        <title>Complete genome sequence of Syntrophothermus lipocalidus type strain (TGB-C1).</title>
        <authorList>
            <person name="Djao O.D."/>
            <person name="Zhang X."/>
            <person name="Lucas S."/>
            <person name="Lapidus A."/>
            <person name="Del Rio T.G."/>
            <person name="Nolan M."/>
            <person name="Tice H."/>
            <person name="Cheng J.F."/>
            <person name="Han C."/>
            <person name="Tapia R."/>
            <person name="Goodwin L."/>
            <person name="Pitluck S."/>
            <person name="Liolios K."/>
            <person name="Ivanova N."/>
            <person name="Mavromatis K."/>
            <person name="Mikhailova N."/>
            <person name="Ovchinnikova G."/>
            <person name="Pati A."/>
            <person name="Brambilla E."/>
            <person name="Chen A."/>
            <person name="Palaniappan K."/>
            <person name="Land M."/>
            <person name="Hauser L."/>
            <person name="Chang Y.J."/>
            <person name="Jeffries C.D."/>
            <person name="Rohde M."/>
            <person name="Sikorski J."/>
            <person name="Spring S."/>
            <person name="Goker M."/>
            <person name="Detter J.C."/>
            <person name="Woyke T."/>
            <person name="Bristow J."/>
            <person name="Eisen J.A."/>
            <person name="Markowitz V."/>
            <person name="Hugenholtz P."/>
            <person name="Kyrpides N.C."/>
            <person name="Klenk H.P."/>
        </authorList>
    </citation>
    <scope>NUCLEOTIDE SEQUENCE [LARGE SCALE GENOMIC DNA]</scope>
    <source>
        <strain evidence="2">DSM 12680 / TGB-C1</strain>
    </source>
</reference>
<dbReference type="InterPro" id="IPR019117">
    <property type="entry name" value="CRISPR-assoc_protein_Cmr3"/>
</dbReference>
<dbReference type="KEGG" id="slp:Slip_1355"/>
<dbReference type="AlphaFoldDB" id="D7CN33"/>
<dbReference type="Pfam" id="PF09700">
    <property type="entry name" value="Cas_Cmr3"/>
    <property type="match status" value="1"/>
</dbReference>
<dbReference type="eggNOG" id="COG1769">
    <property type="taxonomic scope" value="Bacteria"/>
</dbReference>
<proteinExistence type="predicted"/>